<dbReference type="PANTHER" id="PTHR23024:SF546">
    <property type="entry name" value="CARBOXYLESTERASE 120-RELATED"/>
    <property type="match status" value="1"/>
</dbReference>
<dbReference type="PANTHER" id="PTHR23024">
    <property type="entry name" value="ARYLACETAMIDE DEACETYLASE"/>
    <property type="match status" value="1"/>
</dbReference>
<dbReference type="EMBL" id="JANJYI010000004">
    <property type="protein sequence ID" value="KAK2653714.1"/>
    <property type="molecule type" value="Genomic_DNA"/>
</dbReference>
<sequence>MSHETIKLQSSNDPYKLLHILPNPDGSITRNEKFCPTKPATPDPAANDNNDPVLTKDVFINQSKNIWLRIFLPRQPLDHDSSSSDKLPLIVYFHGGGFIVHSPDMTVYHNFCSGMAVHLQAVVVSVNYRHAPEHRLPAAYDDAIEALHCIKTTKEDWLTKYVDFSNCFLMGSSAGGNLVYNVALRVAAAEVDDHDHKHNNLLPLKIRGLILHQPAFGGVNRTGSEIRLLHDRILPACVSDLGWELSLPPGADRDHEYCNPMVEGRGSKVLDQIKSLGWKVMVTGCDGDPLIDLQIKLVKVMNQKGVQVVGHFDAGGFHAIEFGIPSKAEALFALLKNFVFSS</sequence>
<gene>
    <name evidence="3" type="ORF">Ddye_013570</name>
</gene>
<dbReference type="Pfam" id="PF07859">
    <property type="entry name" value="Abhydrolase_3"/>
    <property type="match status" value="1"/>
</dbReference>
<dbReference type="InterPro" id="IPR013094">
    <property type="entry name" value="AB_hydrolase_3"/>
</dbReference>
<comment type="caution">
    <text evidence="3">The sequence shown here is derived from an EMBL/GenBank/DDBJ whole genome shotgun (WGS) entry which is preliminary data.</text>
</comment>
<proteinExistence type="inferred from homology"/>
<evidence type="ECO:0000313" key="3">
    <source>
        <dbReference type="EMBL" id="KAK2653714.1"/>
    </source>
</evidence>
<dbReference type="Gene3D" id="3.40.50.1820">
    <property type="entry name" value="alpha/beta hydrolase"/>
    <property type="match status" value="1"/>
</dbReference>
<feature type="domain" description="Alpha/beta hydrolase fold-3" evidence="2">
    <location>
        <begin position="90"/>
        <end position="320"/>
    </location>
</feature>
<evidence type="ECO:0000259" key="2">
    <source>
        <dbReference type="Pfam" id="PF07859"/>
    </source>
</evidence>
<dbReference type="SUPFAM" id="SSF53474">
    <property type="entry name" value="alpha/beta-Hydrolases"/>
    <property type="match status" value="1"/>
</dbReference>
<keyword evidence="4" id="KW-1185">Reference proteome</keyword>
<accession>A0AAD9X6M3</accession>
<name>A0AAD9X6M3_9ROSI</name>
<comment type="similarity">
    <text evidence="1">Belongs to the 'GDXG' lipolytic enzyme family.</text>
</comment>
<dbReference type="Proteomes" id="UP001280121">
    <property type="component" value="Unassembled WGS sequence"/>
</dbReference>
<evidence type="ECO:0000313" key="4">
    <source>
        <dbReference type="Proteomes" id="UP001280121"/>
    </source>
</evidence>
<protein>
    <recommendedName>
        <fullName evidence="2">Alpha/beta hydrolase fold-3 domain-containing protein</fullName>
    </recommendedName>
</protein>
<evidence type="ECO:0000256" key="1">
    <source>
        <dbReference type="ARBA" id="ARBA00010515"/>
    </source>
</evidence>
<reference evidence="3" key="1">
    <citation type="journal article" date="2023" name="Plant J.">
        <title>Genome sequences and population genomics provide insights into the demographic history, inbreeding, and mutation load of two 'living fossil' tree species of Dipteronia.</title>
        <authorList>
            <person name="Feng Y."/>
            <person name="Comes H.P."/>
            <person name="Chen J."/>
            <person name="Zhu S."/>
            <person name="Lu R."/>
            <person name="Zhang X."/>
            <person name="Li P."/>
            <person name="Qiu J."/>
            <person name="Olsen K.M."/>
            <person name="Qiu Y."/>
        </authorList>
    </citation>
    <scope>NUCLEOTIDE SEQUENCE</scope>
    <source>
        <strain evidence="3">KIB01</strain>
    </source>
</reference>
<dbReference type="AlphaFoldDB" id="A0AAD9X6M3"/>
<organism evidence="3 4">
    <name type="scientific">Dipteronia dyeriana</name>
    <dbReference type="NCBI Taxonomy" id="168575"/>
    <lineage>
        <taxon>Eukaryota</taxon>
        <taxon>Viridiplantae</taxon>
        <taxon>Streptophyta</taxon>
        <taxon>Embryophyta</taxon>
        <taxon>Tracheophyta</taxon>
        <taxon>Spermatophyta</taxon>
        <taxon>Magnoliopsida</taxon>
        <taxon>eudicotyledons</taxon>
        <taxon>Gunneridae</taxon>
        <taxon>Pentapetalae</taxon>
        <taxon>rosids</taxon>
        <taxon>malvids</taxon>
        <taxon>Sapindales</taxon>
        <taxon>Sapindaceae</taxon>
        <taxon>Hippocastanoideae</taxon>
        <taxon>Acereae</taxon>
        <taxon>Dipteronia</taxon>
    </lineage>
</organism>
<dbReference type="InterPro" id="IPR029058">
    <property type="entry name" value="AB_hydrolase_fold"/>
</dbReference>
<dbReference type="GO" id="GO:0016787">
    <property type="term" value="F:hydrolase activity"/>
    <property type="evidence" value="ECO:0007669"/>
    <property type="project" value="InterPro"/>
</dbReference>
<dbReference type="InterPro" id="IPR050466">
    <property type="entry name" value="Carboxylest/Gibb_receptor"/>
</dbReference>